<dbReference type="InterPro" id="IPR036477">
    <property type="entry name" value="Formyl_transf_N_sf"/>
</dbReference>
<protein>
    <recommendedName>
        <fullName evidence="2">phosphoribosylglycinamide formyltransferase 1</fullName>
        <ecNumber evidence="2">2.1.2.2</ecNumber>
    </recommendedName>
</protein>
<organism evidence="6 7">
    <name type="scientific">Candidatus Abyssobacteria bacterium SURF_17</name>
    <dbReference type="NCBI Taxonomy" id="2093361"/>
    <lineage>
        <taxon>Bacteria</taxon>
        <taxon>Pseudomonadati</taxon>
        <taxon>Candidatus Hydrogenedentota</taxon>
        <taxon>Candidatus Abyssobacteria</taxon>
    </lineage>
</organism>
<evidence type="ECO:0000256" key="3">
    <source>
        <dbReference type="ARBA" id="ARBA00022679"/>
    </source>
</evidence>
<dbReference type="Pfam" id="PF00551">
    <property type="entry name" value="Formyl_trans_N"/>
    <property type="match status" value="1"/>
</dbReference>
<dbReference type="GO" id="GO:0005737">
    <property type="term" value="C:cytoplasm"/>
    <property type="evidence" value="ECO:0007669"/>
    <property type="project" value="TreeGrafter"/>
</dbReference>
<proteinExistence type="predicted"/>
<comment type="caution">
    <text evidence="6">The sequence shown here is derived from an EMBL/GenBank/DDBJ whole genome shotgun (WGS) entry which is preliminary data.</text>
</comment>
<reference evidence="6 7" key="1">
    <citation type="journal article" date="2017" name="ISME J.">
        <title>Energy and carbon metabolisms in a deep terrestrial subsurface fluid microbial community.</title>
        <authorList>
            <person name="Momper L."/>
            <person name="Jungbluth S.P."/>
            <person name="Lee M.D."/>
            <person name="Amend J.P."/>
        </authorList>
    </citation>
    <scope>NUCLEOTIDE SEQUENCE [LARGE SCALE GENOMIC DNA]</scope>
    <source>
        <strain evidence="6">SURF_17</strain>
    </source>
</reference>
<dbReference type="GO" id="GO:0006189">
    <property type="term" value="P:'de novo' IMP biosynthetic process"/>
    <property type="evidence" value="ECO:0007669"/>
    <property type="project" value="TreeGrafter"/>
</dbReference>
<sequence>MNIAVTSSSSHNNYALTLIKMLKARSYELVCVISTERTKYRALIYQIESMGIAGVTKHILRRSDISGSVEKDYLREYALSNNIEEWNLPLHKVCRMEGMNYLRAHSINSKEVVDFVKEREIDLILNAGAGIFRNPIISSAKIGILNAHMGFLPSFRGMNVMEWSLFYDHKIGVTLHFIDGGIDTGDILLFKEIPIGKRDTIANLRAKSEAVNVDVMIEGIELLKHGNISRIRQKPEDGKQYFVMHNRLKEIVEAKLKTRYLTG</sequence>
<evidence type="ECO:0000259" key="5">
    <source>
        <dbReference type="Pfam" id="PF00551"/>
    </source>
</evidence>
<dbReference type="Gene3D" id="3.40.50.12230">
    <property type="match status" value="1"/>
</dbReference>
<evidence type="ECO:0000256" key="2">
    <source>
        <dbReference type="ARBA" id="ARBA00012254"/>
    </source>
</evidence>
<dbReference type="EMBL" id="QZKI01000085">
    <property type="protein sequence ID" value="RJP69197.1"/>
    <property type="molecule type" value="Genomic_DNA"/>
</dbReference>
<dbReference type="InterPro" id="IPR002376">
    <property type="entry name" value="Formyl_transf_N"/>
</dbReference>
<dbReference type="PANTHER" id="PTHR43369:SF2">
    <property type="entry name" value="PHOSPHORIBOSYLGLYCINAMIDE FORMYLTRANSFERASE"/>
    <property type="match status" value="1"/>
</dbReference>
<evidence type="ECO:0000313" key="7">
    <source>
        <dbReference type="Proteomes" id="UP000285961"/>
    </source>
</evidence>
<name>A0A419EX17_9BACT</name>
<feature type="domain" description="Formyl transferase N-terminal" evidence="5">
    <location>
        <begin position="64"/>
        <end position="218"/>
    </location>
</feature>
<dbReference type="AlphaFoldDB" id="A0A419EX17"/>
<dbReference type="GO" id="GO:0004644">
    <property type="term" value="F:phosphoribosylglycinamide formyltransferase activity"/>
    <property type="evidence" value="ECO:0007669"/>
    <property type="project" value="UniProtKB-EC"/>
</dbReference>
<evidence type="ECO:0000256" key="1">
    <source>
        <dbReference type="ARBA" id="ARBA00005054"/>
    </source>
</evidence>
<dbReference type="Proteomes" id="UP000285961">
    <property type="component" value="Unassembled WGS sequence"/>
</dbReference>
<accession>A0A419EX17</accession>
<evidence type="ECO:0000256" key="4">
    <source>
        <dbReference type="ARBA" id="ARBA00022755"/>
    </source>
</evidence>
<evidence type="ECO:0000313" key="6">
    <source>
        <dbReference type="EMBL" id="RJP69197.1"/>
    </source>
</evidence>
<dbReference type="PANTHER" id="PTHR43369">
    <property type="entry name" value="PHOSPHORIBOSYLGLYCINAMIDE FORMYLTRANSFERASE"/>
    <property type="match status" value="1"/>
</dbReference>
<dbReference type="EC" id="2.1.2.2" evidence="2"/>
<gene>
    <name evidence="6" type="ORF">C4532_11550</name>
</gene>
<keyword evidence="3" id="KW-0808">Transferase</keyword>
<dbReference type="SUPFAM" id="SSF53328">
    <property type="entry name" value="Formyltransferase"/>
    <property type="match status" value="1"/>
</dbReference>
<keyword evidence="4" id="KW-0658">Purine biosynthesis</keyword>
<comment type="pathway">
    <text evidence="1">Purine metabolism; IMP biosynthesis via de novo pathway; N(2)-formyl-N(1)-(5-phospho-D-ribosyl)glycinamide from N(1)-(5-phospho-D-ribosyl)glycinamide (10-formyl THF route): step 1/1.</text>
</comment>